<comment type="caution">
    <text evidence="1">The sequence shown here is derived from an EMBL/GenBank/DDBJ whole genome shotgun (WGS) entry which is preliminary data.</text>
</comment>
<dbReference type="Proteomes" id="UP001148838">
    <property type="component" value="Unassembled WGS sequence"/>
</dbReference>
<organism evidence="1 2">
    <name type="scientific">Periplaneta americana</name>
    <name type="common">American cockroach</name>
    <name type="synonym">Blatta americana</name>
    <dbReference type="NCBI Taxonomy" id="6978"/>
    <lineage>
        <taxon>Eukaryota</taxon>
        <taxon>Metazoa</taxon>
        <taxon>Ecdysozoa</taxon>
        <taxon>Arthropoda</taxon>
        <taxon>Hexapoda</taxon>
        <taxon>Insecta</taxon>
        <taxon>Pterygota</taxon>
        <taxon>Neoptera</taxon>
        <taxon>Polyneoptera</taxon>
        <taxon>Dictyoptera</taxon>
        <taxon>Blattodea</taxon>
        <taxon>Blattoidea</taxon>
        <taxon>Blattidae</taxon>
        <taxon>Blattinae</taxon>
        <taxon>Periplaneta</taxon>
    </lineage>
</organism>
<gene>
    <name evidence="1" type="ORF">ANN_02554</name>
</gene>
<evidence type="ECO:0000313" key="2">
    <source>
        <dbReference type="Proteomes" id="UP001148838"/>
    </source>
</evidence>
<sequence>MHDRKWIALTPLNYARTVYRVLQASKPEYGISIRDDVTVAPPAPVSHRFHQLAEVVAVSITHYCVMAKVHEDVICRSFICPITVRLIYYNRNYDMIMFKRCMIGRHEAMERYTSCICNQSVENNDSYEADRRDFRTYFNIGRHDPVPSAHAIKLWIRNFEATESAMKRKPSDGRTTVSSL</sequence>
<evidence type="ECO:0000313" key="1">
    <source>
        <dbReference type="EMBL" id="KAJ4451114.1"/>
    </source>
</evidence>
<reference evidence="1 2" key="1">
    <citation type="journal article" date="2022" name="Allergy">
        <title>Genome assembly and annotation of Periplaneta americana reveal a comprehensive cockroach allergen profile.</title>
        <authorList>
            <person name="Wang L."/>
            <person name="Xiong Q."/>
            <person name="Saelim N."/>
            <person name="Wang L."/>
            <person name="Nong W."/>
            <person name="Wan A.T."/>
            <person name="Shi M."/>
            <person name="Liu X."/>
            <person name="Cao Q."/>
            <person name="Hui J.H.L."/>
            <person name="Sookrung N."/>
            <person name="Leung T.F."/>
            <person name="Tungtrongchitr A."/>
            <person name="Tsui S.K.W."/>
        </authorList>
    </citation>
    <scope>NUCLEOTIDE SEQUENCE [LARGE SCALE GENOMIC DNA]</scope>
    <source>
        <strain evidence="1">PWHHKU_190912</strain>
    </source>
</reference>
<protein>
    <submittedName>
        <fullName evidence="1">Uncharacterized protein</fullName>
    </submittedName>
</protein>
<accession>A0ABQ8U035</accession>
<dbReference type="EMBL" id="JAJSOF020000001">
    <property type="protein sequence ID" value="KAJ4451114.1"/>
    <property type="molecule type" value="Genomic_DNA"/>
</dbReference>
<keyword evidence="2" id="KW-1185">Reference proteome</keyword>
<name>A0ABQ8U035_PERAM</name>
<proteinExistence type="predicted"/>